<dbReference type="AlphaFoldDB" id="A0A182VPM4"/>
<dbReference type="VEuPathDB" id="VectorBase:AMIN000003"/>
<dbReference type="PANTHER" id="PTHR20898:SF0">
    <property type="entry name" value="DAEDALUS ON 3-RELATED"/>
    <property type="match status" value="1"/>
</dbReference>
<dbReference type="PANTHER" id="PTHR20898">
    <property type="entry name" value="DAEDALUS ON 3-RELATED-RELATED"/>
    <property type="match status" value="1"/>
</dbReference>
<sequence length="172" mass="20226">DKNVTRPFTVRVTRLICINIPYEETVVKECRVILRRNERSLIGVSVYAPKVYNFVRLQFRLHYKFTTFQPFMIDGEVEICAYLQRPTIDPLFNYVHGITKELFPSMVHPSPHGNKTYTEWTEFKDEYAPKSIPAGDYRMDVRLANQLNVTLFWVQAFGTVRRKGVLGSMLEW</sequence>
<evidence type="ECO:0000313" key="2">
    <source>
        <dbReference type="Proteomes" id="UP000075920"/>
    </source>
</evidence>
<dbReference type="Proteomes" id="UP000075920">
    <property type="component" value="Unassembled WGS sequence"/>
</dbReference>
<dbReference type="EnsemblMetazoa" id="AMIN000003-RA">
    <property type="protein sequence ID" value="AMIN000003-PA"/>
    <property type="gene ID" value="AMIN000003"/>
</dbReference>
<dbReference type="InterPro" id="IPR010512">
    <property type="entry name" value="DUF1091"/>
</dbReference>
<reference evidence="2" key="1">
    <citation type="submission" date="2013-03" db="EMBL/GenBank/DDBJ databases">
        <title>The Genome Sequence of Anopheles minimus MINIMUS1.</title>
        <authorList>
            <consortium name="The Broad Institute Genomics Platform"/>
            <person name="Neafsey D.E."/>
            <person name="Walton C."/>
            <person name="Walker B."/>
            <person name="Young S.K."/>
            <person name="Zeng Q."/>
            <person name="Gargeya S."/>
            <person name="Fitzgerald M."/>
            <person name="Haas B."/>
            <person name="Abouelleil A."/>
            <person name="Allen A.W."/>
            <person name="Alvarado L."/>
            <person name="Arachchi H.M."/>
            <person name="Berlin A.M."/>
            <person name="Chapman S.B."/>
            <person name="Gainer-Dewar J."/>
            <person name="Goldberg J."/>
            <person name="Griggs A."/>
            <person name="Gujja S."/>
            <person name="Hansen M."/>
            <person name="Howarth C."/>
            <person name="Imamovic A."/>
            <person name="Ireland A."/>
            <person name="Larimer J."/>
            <person name="McCowan C."/>
            <person name="Murphy C."/>
            <person name="Pearson M."/>
            <person name="Poon T.W."/>
            <person name="Priest M."/>
            <person name="Roberts A."/>
            <person name="Saif S."/>
            <person name="Shea T."/>
            <person name="Sisk P."/>
            <person name="Sykes S."/>
            <person name="Wortman J."/>
            <person name="Nusbaum C."/>
            <person name="Birren B."/>
        </authorList>
    </citation>
    <scope>NUCLEOTIDE SEQUENCE [LARGE SCALE GENOMIC DNA]</scope>
    <source>
        <strain evidence="2">MINIMUS1</strain>
    </source>
</reference>
<proteinExistence type="predicted"/>
<protein>
    <submittedName>
        <fullName evidence="1">Uncharacterized protein</fullName>
    </submittedName>
</protein>
<accession>A0A182VPM4</accession>
<organism evidence="1 2">
    <name type="scientific">Anopheles minimus</name>
    <dbReference type="NCBI Taxonomy" id="112268"/>
    <lineage>
        <taxon>Eukaryota</taxon>
        <taxon>Metazoa</taxon>
        <taxon>Ecdysozoa</taxon>
        <taxon>Arthropoda</taxon>
        <taxon>Hexapoda</taxon>
        <taxon>Insecta</taxon>
        <taxon>Pterygota</taxon>
        <taxon>Neoptera</taxon>
        <taxon>Endopterygota</taxon>
        <taxon>Diptera</taxon>
        <taxon>Nematocera</taxon>
        <taxon>Culicoidea</taxon>
        <taxon>Culicidae</taxon>
        <taxon>Anophelinae</taxon>
        <taxon>Anopheles</taxon>
    </lineage>
</organism>
<keyword evidence="2" id="KW-1185">Reference proteome</keyword>
<dbReference type="Pfam" id="PF06477">
    <property type="entry name" value="DUF1091"/>
    <property type="match status" value="1"/>
</dbReference>
<evidence type="ECO:0000313" key="1">
    <source>
        <dbReference type="EnsemblMetazoa" id="AMIN000003-PA"/>
    </source>
</evidence>
<reference evidence="1" key="2">
    <citation type="submission" date="2020-05" db="UniProtKB">
        <authorList>
            <consortium name="EnsemblMetazoa"/>
        </authorList>
    </citation>
    <scope>IDENTIFICATION</scope>
    <source>
        <strain evidence="1">MINIMUS1</strain>
    </source>
</reference>
<name>A0A182VPM4_9DIPT</name>